<evidence type="ECO:0000256" key="3">
    <source>
        <dbReference type="ARBA" id="ARBA00023163"/>
    </source>
</evidence>
<comment type="caution">
    <text evidence="5">The sequence shown here is derived from an EMBL/GenBank/DDBJ whole genome shotgun (WGS) entry which is preliminary data.</text>
</comment>
<dbReference type="InterPro" id="IPR036388">
    <property type="entry name" value="WH-like_DNA-bd_sf"/>
</dbReference>
<organism evidence="5 6">
    <name type="scientific">Clostridium thermobutyricum DSM 4928</name>
    <dbReference type="NCBI Taxonomy" id="1121339"/>
    <lineage>
        <taxon>Bacteria</taxon>
        <taxon>Bacillati</taxon>
        <taxon>Bacillota</taxon>
        <taxon>Clostridia</taxon>
        <taxon>Eubacteriales</taxon>
        <taxon>Clostridiaceae</taxon>
        <taxon>Clostridium</taxon>
    </lineage>
</organism>
<dbReference type="PANTHER" id="PTHR38445:SF10">
    <property type="entry name" value="GNTR-FAMILY TRANSCRIPTIONAL REGULATOR"/>
    <property type="match status" value="1"/>
</dbReference>
<dbReference type="InterPro" id="IPR036390">
    <property type="entry name" value="WH_DNA-bd_sf"/>
</dbReference>
<evidence type="ECO:0000313" key="6">
    <source>
        <dbReference type="Proteomes" id="UP000191448"/>
    </source>
</evidence>
<dbReference type="CDD" id="cd07377">
    <property type="entry name" value="WHTH_GntR"/>
    <property type="match status" value="1"/>
</dbReference>
<evidence type="ECO:0000256" key="2">
    <source>
        <dbReference type="ARBA" id="ARBA00023125"/>
    </source>
</evidence>
<dbReference type="EMBL" id="LTAY01000103">
    <property type="protein sequence ID" value="OPX45321.1"/>
    <property type="molecule type" value="Genomic_DNA"/>
</dbReference>
<dbReference type="SUPFAM" id="SSF46785">
    <property type="entry name" value="Winged helix' DNA-binding domain"/>
    <property type="match status" value="1"/>
</dbReference>
<name>A0A1V4SPX8_9CLOT</name>
<reference evidence="5 6" key="1">
    <citation type="submission" date="2016-02" db="EMBL/GenBank/DDBJ databases">
        <title>Genome sequence of Clostridium thermobutyricum DSM 4928.</title>
        <authorList>
            <person name="Poehlein A."/>
            <person name="Daniel R."/>
        </authorList>
    </citation>
    <scope>NUCLEOTIDE SEQUENCE [LARGE SCALE GENOMIC DNA]</scope>
    <source>
        <strain evidence="5 6">DSM 4928</strain>
    </source>
</reference>
<evidence type="ECO:0000313" key="5">
    <source>
        <dbReference type="EMBL" id="OPX45321.1"/>
    </source>
</evidence>
<sequence>MDFDELNKPIYQQLAEEIEDYILKGIFKEESKIPSTTEYSTNYNINPATVRKAFGILVDEDIIYKKRGIGMFIKEGSREKIKKKRKDQFFINYIQKTLEEGEKLGISSLDIIELIKERGNYGK</sequence>
<feature type="domain" description="HTH gntR-type" evidence="4">
    <location>
        <begin position="8"/>
        <end position="76"/>
    </location>
</feature>
<dbReference type="GO" id="GO:0003700">
    <property type="term" value="F:DNA-binding transcription factor activity"/>
    <property type="evidence" value="ECO:0007669"/>
    <property type="project" value="InterPro"/>
</dbReference>
<evidence type="ECO:0000256" key="1">
    <source>
        <dbReference type="ARBA" id="ARBA00023015"/>
    </source>
</evidence>
<gene>
    <name evidence="5" type="primary">ytrA_4</name>
    <name evidence="5" type="ORF">CLTHE_30850</name>
</gene>
<dbReference type="Pfam" id="PF00392">
    <property type="entry name" value="GntR"/>
    <property type="match status" value="1"/>
</dbReference>
<dbReference type="InterPro" id="IPR000524">
    <property type="entry name" value="Tscrpt_reg_HTH_GntR"/>
</dbReference>
<keyword evidence="1" id="KW-0805">Transcription regulation</keyword>
<dbReference type="GO" id="GO:0003677">
    <property type="term" value="F:DNA binding"/>
    <property type="evidence" value="ECO:0007669"/>
    <property type="project" value="UniProtKB-KW"/>
</dbReference>
<accession>A0A1V4SPX8</accession>
<dbReference type="Gene3D" id="1.10.10.10">
    <property type="entry name" value="Winged helix-like DNA-binding domain superfamily/Winged helix DNA-binding domain"/>
    <property type="match status" value="1"/>
</dbReference>
<dbReference type="AlphaFoldDB" id="A0A1V4SPX8"/>
<keyword evidence="2" id="KW-0238">DNA-binding</keyword>
<dbReference type="SMART" id="SM00345">
    <property type="entry name" value="HTH_GNTR"/>
    <property type="match status" value="1"/>
</dbReference>
<dbReference type="PANTHER" id="PTHR38445">
    <property type="entry name" value="HTH-TYPE TRANSCRIPTIONAL REPRESSOR YTRA"/>
    <property type="match status" value="1"/>
</dbReference>
<dbReference type="OrthoDB" id="162505at2"/>
<keyword evidence="3" id="KW-0804">Transcription</keyword>
<evidence type="ECO:0000259" key="4">
    <source>
        <dbReference type="PROSITE" id="PS50949"/>
    </source>
</evidence>
<proteinExistence type="predicted"/>
<dbReference type="PROSITE" id="PS50949">
    <property type="entry name" value="HTH_GNTR"/>
    <property type="match status" value="1"/>
</dbReference>
<protein>
    <submittedName>
        <fullName evidence="5">HTH-type transcriptional repressor YtrA</fullName>
    </submittedName>
</protein>
<dbReference type="Proteomes" id="UP000191448">
    <property type="component" value="Unassembled WGS sequence"/>
</dbReference>
<dbReference type="RefSeq" id="WP_080024174.1">
    <property type="nucleotide sequence ID" value="NZ_LTAY01000103.1"/>
</dbReference>